<evidence type="ECO:0000313" key="6">
    <source>
        <dbReference type="Proteomes" id="UP000186817"/>
    </source>
</evidence>
<organism evidence="5 6">
    <name type="scientific">Symbiodinium microadriaticum</name>
    <name type="common">Dinoflagellate</name>
    <name type="synonym">Zooxanthella microadriatica</name>
    <dbReference type="NCBI Taxonomy" id="2951"/>
    <lineage>
        <taxon>Eukaryota</taxon>
        <taxon>Sar</taxon>
        <taxon>Alveolata</taxon>
        <taxon>Dinophyceae</taxon>
        <taxon>Suessiales</taxon>
        <taxon>Symbiodiniaceae</taxon>
        <taxon>Symbiodinium</taxon>
    </lineage>
</organism>
<dbReference type="InterPro" id="IPR036397">
    <property type="entry name" value="RNaseH_sf"/>
</dbReference>
<dbReference type="InterPro" id="IPR001525">
    <property type="entry name" value="C5_MeTfrase"/>
</dbReference>
<accession>A0A1Q9CRL1</accession>
<dbReference type="InterPro" id="IPR012337">
    <property type="entry name" value="RNaseH-like_sf"/>
</dbReference>
<evidence type="ECO:0000256" key="2">
    <source>
        <dbReference type="ARBA" id="ARBA00022679"/>
    </source>
</evidence>
<dbReference type="Proteomes" id="UP000186817">
    <property type="component" value="Unassembled WGS sequence"/>
</dbReference>
<feature type="region of interest" description="Disordered" evidence="3">
    <location>
        <begin position="1366"/>
        <end position="1400"/>
    </location>
</feature>
<sequence length="3059" mass="335829">MIDGVQACLLYNWDRLQRVAKTLHPGLEGEVINIVACPFDAPIYQGSKILVRAYVASSVGDVPQPDTAQKVVLVLRSSDWLAVDPQAGPLHVLAASVSVQSHQYLLDCTGISSVVVTCCNVLSDTCVHMAEIFSGGFSGWSQAAYILHTTGTPIQTSWTLDVDGACSDMLCHQHASWAEASDLDSLLLAGEDGILHLCADVQRNWWLRVFRQRPVHIVCISAPCQPWSSAGSEQGLGSEDGLLLLRAADIVGLFQIPLVLLEQVAHFTSHPHFATVMHAWSLAGYAIQWQASLNLLDVLPSQRQRFLMVLSHRTHASRKQLQPGSWTIDKRINLGQAKVLFDLPPTMLEANTPSQEVLDMYMDPWYVPTPRHAHHSPPSPQKFRIKTAADTAGVFVAQYQFQHELPPAQLQKGIHGCLLRKSGLLRFFSGPEIAAVHGAAVPIFLAADQREQMKLLGNCIAVPHAMVPLVCACSLLGISAVPEPAAAVALCMRARLHNANSLLMPFGSDWVLCHRSQVDAVLQTQGRQMPRSVGAQAPEAFVEVLIQMPASGFQVSAPPNCAVLPFFGFLGCPEVASCFTGAMADGLQSLTVHVRQPLELNCGGFVSTGGTKHGLALILSDTKTFVVELHTARAWSQLFRVFQEVAPGSSSLTLFATTGQRLLSVEQFSACMVAVAEDEEVPIFPLRMLVPVLPGLQVVRRADQLQVQVTAEVALDAWLAMPFHLVHALGWSSEEENFPPRGPEPSCCHLRPARHPCMPADLMHEQWRLWLLTAQLDALASSSSTDSIATEVQVVARCIWTGRLPAATTLAELSGFWGTASRVCDLGAGHRVFSGPHPHVPETSLQELRSTVGACVVRRSGHLLLTYHPEVRGGGVKAENLSWAQTRAASLCLSKGFDLACTTAFVDQLSNAVGAQRLSSVLQDSSQADRWQALVELATAVGIAVPQSSNLPAKAANRATKAAQRRKTQDRRTVQADEVCLTTDFFLNEDGTPATLLDDIRPGVSGVKLVSEPEAQTLIHTLRGVQPDELGLLVLGHSCPCPDDCNGQLCFPATSRANGSRLLLAGCLHNLGGKRVRTKDNGDITVALPDMSCCTFECYADELEPEVWSAITQAPVRAVLDRFRKGGIEKPFSDPWGRAFSQNGRPAIASLADRVCFQARVLSDSLDQLLIASGHIHVYCTPRNMDRTVVQSYAIVWLGNARGDAVRAALQTPKQLGLVRAKTRFGLRVPAARFAAIFASLRPGQMVPNKVAVNQLYRVGPLPQTASAEAIVDWATKAGWQVRVIKALGARHWLLGASAAPPSVYPAFNGQTILVTAVGTKPNSPPVVQSGHLGPRAVAATPRNDNTLKPEDPWVHFDPWRAAATANSNGATVSSRPSFGSTVTSEAPSRSLAGPTEQRFQAQESRLHALEEGLEQLRLRQEANHTELVQSQADDREAAASTAGQLRDQMSLMGNEFATQLRMSVESLKGSQLQQQQQTQASLEELKCLMLSCRDSREPCKKAKTKEAQRIVSGRLRSTGFSWVWGTAVPPHQAETCRSDSLRGHAAGVAIASLFPVRLPFQPLDCTGVTAHRLILGHVRLGPLHARLIVVYGWPANHSAAKTKNETLFREVLQSVASSPLPTLVGGDFNTDVTQLPCWPEFQRLGYAELFSFCAGRFGQQLPPTCRNSTRHDSVLLPRVFQSLLQKACVDVDCHLFDSHAPVMLDFCLPQHNPCKQVWRKPTSWMEFEPDAKLAQQCYVRTRGDVQQGLDTCASREDLDAAFALWASVVETSVDFAVQQAHREDPLRCPVARLPRHAKGRCVYREVKAQALPVTAPQARCGDYSPPDEALSHRSRHKVKQVRRLQAFQRRLASTRSLARTRLPPEAAVTSLCQEWAAILAARGYPPCFGQWLLQTAHFVEAYDLAPAATWSEALPDDQCLLESLPPEDWLRDVSDFVRFECDAVIRQEQHQRRLLHAYQAAQDASTGLRQGYRSVRPSENPPFTSVPVEECQPAALDCCAKDGWGLYRVPAPEFFCAGCPAVADGQAVQDLVRLFTLCSIHGWPKHLARATVSTLAKVPQPLGMQHGRPITVFANLYRLWASGVAKAVLEHWSRWLPRGVMGSVPGRSVRDLSLALECQIELHLLASTPFAGFSIDVVKCFNQLPRVPLRFLLAHLGFPEPVLHAWFDWLDCCHRLPVFHGSIGPPVLSCTGMPEGCPLSVVAQVAVCWAAQVQHMSYGAEQSSYVDNFTWTGTTVASLTEALLTAQGFCSSLALPIDWTKSFAWSTDKKLRQWLAGPAQQLLPQNSQLAVVQSAKDLGVAFKFRRLNSLDAAAKRLAEGHRRLTELQQPGVALLHKARIVQTSIWPATFYGFEARLLSSDKVCKLRTGACRALLGHRPSASPLLTLSVLTPKITDPEVYLLCQALLALQRMMFCRPELAHRWLAVTTAAQVSPQHAIGPATALAGLLRRNEWSLALDGTAKGPGNTSFNLLADPPRMIRATLRTAWLDLIPAKVRDRNGLLQVLSPAPDICHRILARFPDGLQVHLAQSAVGGFMSNAARATWDPLQCPQCDLCGMLDSKHHRLLECPIATPLRRLYQPLLNWVLAEQPHWLHCPFPTAHEDEGFLRLFWRSRRMVAPTPQAHLKTLLPDEVHFFTDGSCRRPEVPAARHAAWAVIMYAGHDPPDLASDIPFWKQHGLPPPYWHVVAQGCVPGRQDINRAECCALFQALQVAAELEILAPVLWSDSQNALQAIINATKGATMPRDLSFCADLVPANLEMLMRGATFHKVKAHQQLEPCSLDGPSWPLVAPLGNAIADEAAKAALRNDLDIADETCARVAHWRVQQAEYYYLFCQFLVQLTLLVVPARREDRSKAAKALSAETATNPACLWLGLQPSLEFATVRVLFPDGWEQRHSEWLQWYTSALFLWLKQLRWPNGLPPDRTYAGTTFFELLINFVITTGVLPPVRSQTSSQGSWTNLLEATGVMLPVVVREMIVQLISTVDRIRKVDGIEVWPSPRHHKIRSLQPCDQGTPRKGLLFRPWLPSVQLTSTALKNVLTSDCPGECLREIAWQALGKG</sequence>
<dbReference type="SUPFAM" id="SSF56219">
    <property type="entry name" value="DNase I-like"/>
    <property type="match status" value="1"/>
</dbReference>
<name>A0A1Q9CRL1_SYMMI</name>
<dbReference type="SUPFAM" id="SSF53098">
    <property type="entry name" value="Ribonuclease H-like"/>
    <property type="match status" value="1"/>
</dbReference>
<dbReference type="Gene3D" id="3.30.420.10">
    <property type="entry name" value="Ribonuclease H-like superfamily/Ribonuclease H"/>
    <property type="match status" value="1"/>
</dbReference>
<dbReference type="GO" id="GO:0004523">
    <property type="term" value="F:RNA-DNA hybrid ribonuclease activity"/>
    <property type="evidence" value="ECO:0007669"/>
    <property type="project" value="InterPro"/>
</dbReference>
<dbReference type="InterPro" id="IPR029063">
    <property type="entry name" value="SAM-dependent_MTases_sf"/>
</dbReference>
<protein>
    <recommendedName>
        <fullName evidence="4">RNase H type-1 domain-containing protein</fullName>
    </recommendedName>
</protein>
<evidence type="ECO:0000256" key="1">
    <source>
        <dbReference type="ARBA" id="ARBA00022603"/>
    </source>
</evidence>
<feature type="compositionally biased region" description="Polar residues" evidence="3">
    <location>
        <begin position="1366"/>
        <end position="1388"/>
    </location>
</feature>
<keyword evidence="2" id="KW-0808">Transferase</keyword>
<dbReference type="Gene3D" id="3.60.10.10">
    <property type="entry name" value="Endonuclease/exonuclease/phosphatase"/>
    <property type="match status" value="1"/>
</dbReference>
<dbReference type="EMBL" id="LSRX01000972">
    <property type="protein sequence ID" value="OLP85527.1"/>
    <property type="molecule type" value="Genomic_DNA"/>
</dbReference>
<evidence type="ECO:0000259" key="4">
    <source>
        <dbReference type="PROSITE" id="PS50879"/>
    </source>
</evidence>
<feature type="domain" description="RNase H type-1" evidence="4">
    <location>
        <begin position="2630"/>
        <end position="2807"/>
    </location>
</feature>
<evidence type="ECO:0000256" key="3">
    <source>
        <dbReference type="SAM" id="MobiDB-lite"/>
    </source>
</evidence>
<dbReference type="GO" id="GO:0008168">
    <property type="term" value="F:methyltransferase activity"/>
    <property type="evidence" value="ECO:0007669"/>
    <property type="project" value="UniProtKB-KW"/>
</dbReference>
<dbReference type="Pfam" id="PF00075">
    <property type="entry name" value="RNase_H"/>
    <property type="match status" value="1"/>
</dbReference>
<reference evidence="5 6" key="1">
    <citation type="submission" date="2016-02" db="EMBL/GenBank/DDBJ databases">
        <title>Genome analysis of coral dinoflagellate symbionts highlights evolutionary adaptations to a symbiotic lifestyle.</title>
        <authorList>
            <person name="Aranda M."/>
            <person name="Li Y."/>
            <person name="Liew Y.J."/>
            <person name="Baumgarten S."/>
            <person name="Simakov O."/>
            <person name="Wilson M."/>
            <person name="Piel J."/>
            <person name="Ashoor H."/>
            <person name="Bougouffa S."/>
            <person name="Bajic V.B."/>
            <person name="Ryu T."/>
            <person name="Ravasi T."/>
            <person name="Bayer T."/>
            <person name="Micklem G."/>
            <person name="Kim H."/>
            <person name="Bhak J."/>
            <person name="Lajeunesse T.C."/>
            <person name="Voolstra C.R."/>
        </authorList>
    </citation>
    <scope>NUCLEOTIDE SEQUENCE [LARGE SCALE GENOMIC DNA]</scope>
    <source>
        <strain evidence="5 6">CCMP2467</strain>
    </source>
</reference>
<dbReference type="InterPro" id="IPR036691">
    <property type="entry name" value="Endo/exonu/phosph_ase_sf"/>
</dbReference>
<evidence type="ECO:0000313" key="5">
    <source>
        <dbReference type="EMBL" id="OLP85527.1"/>
    </source>
</evidence>
<dbReference type="InterPro" id="IPR002156">
    <property type="entry name" value="RNaseH_domain"/>
</dbReference>
<dbReference type="Gene3D" id="3.40.50.150">
    <property type="entry name" value="Vaccinia Virus protein VP39"/>
    <property type="match status" value="1"/>
</dbReference>
<proteinExistence type="predicted"/>
<keyword evidence="1" id="KW-0489">Methyltransferase</keyword>
<gene>
    <name evidence="5" type="ORF">AK812_SmicGene33466</name>
</gene>
<dbReference type="GO" id="GO:0032259">
    <property type="term" value="P:methylation"/>
    <property type="evidence" value="ECO:0007669"/>
    <property type="project" value="UniProtKB-KW"/>
</dbReference>
<comment type="caution">
    <text evidence="5">The sequence shown here is derived from an EMBL/GenBank/DDBJ whole genome shotgun (WGS) entry which is preliminary data.</text>
</comment>
<dbReference type="OrthoDB" id="409023at2759"/>
<dbReference type="Pfam" id="PF00145">
    <property type="entry name" value="DNA_methylase"/>
    <property type="match status" value="1"/>
</dbReference>
<dbReference type="SUPFAM" id="SSF53335">
    <property type="entry name" value="S-adenosyl-L-methionine-dependent methyltransferases"/>
    <property type="match status" value="1"/>
</dbReference>
<dbReference type="GO" id="GO:0003676">
    <property type="term" value="F:nucleic acid binding"/>
    <property type="evidence" value="ECO:0007669"/>
    <property type="project" value="InterPro"/>
</dbReference>
<keyword evidence="6" id="KW-1185">Reference proteome</keyword>
<feature type="region of interest" description="Disordered" evidence="3">
    <location>
        <begin position="1426"/>
        <end position="1447"/>
    </location>
</feature>
<dbReference type="PROSITE" id="PS50879">
    <property type="entry name" value="RNASE_H_1"/>
    <property type="match status" value="1"/>
</dbReference>